<proteinExistence type="predicted"/>
<dbReference type="Proteomes" id="UP001055057">
    <property type="component" value="Unassembled WGS sequence"/>
</dbReference>
<feature type="region of interest" description="Disordered" evidence="1">
    <location>
        <begin position="86"/>
        <end position="113"/>
    </location>
</feature>
<reference evidence="3" key="2">
    <citation type="submission" date="2021-08" db="EMBL/GenBank/DDBJ databases">
        <authorList>
            <person name="Tani A."/>
            <person name="Ola A."/>
            <person name="Ogura Y."/>
            <person name="Katsura K."/>
            <person name="Hayashi T."/>
        </authorList>
    </citation>
    <scope>NUCLEOTIDE SEQUENCE</scope>
    <source>
        <strain evidence="3">DSM 23632</strain>
    </source>
</reference>
<evidence type="ECO:0000256" key="2">
    <source>
        <dbReference type="SAM" id="SignalP"/>
    </source>
</evidence>
<feature type="signal peptide" evidence="2">
    <location>
        <begin position="1"/>
        <end position="25"/>
    </location>
</feature>
<protein>
    <submittedName>
        <fullName evidence="3">Uncharacterized protein</fullName>
    </submittedName>
</protein>
<feature type="compositionally biased region" description="Pro residues" evidence="1">
    <location>
        <begin position="97"/>
        <end position="106"/>
    </location>
</feature>
<evidence type="ECO:0000256" key="1">
    <source>
        <dbReference type="SAM" id="MobiDB-lite"/>
    </source>
</evidence>
<comment type="caution">
    <text evidence="3">The sequence shown here is derived from an EMBL/GenBank/DDBJ whole genome shotgun (WGS) entry which is preliminary data.</text>
</comment>
<name>A0ABQ4TYB7_9HYPH</name>
<reference evidence="3" key="1">
    <citation type="journal article" date="2021" name="Front. Microbiol.">
        <title>Comprehensive Comparative Genomics and Phenotyping of Methylobacterium Species.</title>
        <authorList>
            <person name="Alessa O."/>
            <person name="Ogura Y."/>
            <person name="Fujitani Y."/>
            <person name="Takami H."/>
            <person name="Hayashi T."/>
            <person name="Sahin N."/>
            <person name="Tani A."/>
        </authorList>
    </citation>
    <scope>NUCLEOTIDE SEQUENCE</scope>
    <source>
        <strain evidence="3">DSM 23632</strain>
    </source>
</reference>
<organism evidence="3 4">
    <name type="scientific">Methylobacterium trifolii</name>
    <dbReference type="NCBI Taxonomy" id="1003092"/>
    <lineage>
        <taxon>Bacteria</taxon>
        <taxon>Pseudomonadati</taxon>
        <taxon>Pseudomonadota</taxon>
        <taxon>Alphaproteobacteria</taxon>
        <taxon>Hyphomicrobiales</taxon>
        <taxon>Methylobacteriaceae</taxon>
        <taxon>Methylobacterium</taxon>
    </lineage>
</organism>
<evidence type="ECO:0000313" key="3">
    <source>
        <dbReference type="EMBL" id="GJE59047.1"/>
    </source>
</evidence>
<gene>
    <name evidence="3" type="ORF">MPOCJGCO_1134</name>
</gene>
<dbReference type="RefSeq" id="WP_238181639.1">
    <property type="nucleotide sequence ID" value="NZ_BPRB01000060.1"/>
</dbReference>
<keyword evidence="4" id="KW-1185">Reference proteome</keyword>
<feature type="chain" id="PRO_5045756550" evidence="2">
    <location>
        <begin position="26"/>
        <end position="137"/>
    </location>
</feature>
<accession>A0ABQ4TYB7</accession>
<dbReference type="EMBL" id="BPRB01000060">
    <property type="protein sequence ID" value="GJE59047.1"/>
    <property type="molecule type" value="Genomic_DNA"/>
</dbReference>
<keyword evidence="2" id="KW-0732">Signal</keyword>
<sequence length="137" mass="13963">MTTRARLRAILAGTAVALAAGSAAAQEPLFLRIRPQGAPEIGGGSDEAVARAARAAREAVWERSAVRARRAIASVCTGCLKDWPAQAGVRQREARPQPNPTEPPPAAGALAGLSTPLAAPFAAPLAAPFAPSNRGDP</sequence>
<evidence type="ECO:0000313" key="4">
    <source>
        <dbReference type="Proteomes" id="UP001055057"/>
    </source>
</evidence>